<feature type="compositionally biased region" description="Polar residues" evidence="1">
    <location>
        <begin position="105"/>
        <end position="117"/>
    </location>
</feature>
<dbReference type="AlphaFoldDB" id="A0A086K141"/>
<sequence>MGRIHSAASWNVTVPGDKEEKKQAGRLASLSWIEQPTTVCARAYPSEMCESELVFTDRKGFTRQTDHVGDGLRRSWRHSSNHNRLPRRAMSVARKLSAGSHPRRTQSSAQLVASQSRDPVGLSRPERKSGGITDAKTLSLMQVTGSASEKTILKFHLFGNVSGREFQSIRRILQWIADAYAPRVEFYCQEEFEETAANTIKKQATELGGEVLQHCNTEWLLYALLSDGQEALYFGTKNDILKWASAEFLYQGSGEGQMAIRLSL</sequence>
<dbReference type="OrthoDB" id="434397at2759"/>
<reference evidence="2 3" key="1">
    <citation type="submission" date="2014-02" db="EMBL/GenBank/DDBJ databases">
        <authorList>
            <person name="Sibley D."/>
            <person name="Venepally P."/>
            <person name="Karamycheva S."/>
            <person name="Hadjithomas M."/>
            <person name="Khan A."/>
            <person name="Brunk B."/>
            <person name="Roos D."/>
            <person name="Caler E."/>
            <person name="Lorenzi H."/>
        </authorList>
    </citation>
    <scope>NUCLEOTIDE SEQUENCE [LARGE SCALE GENOMIC DNA]</scope>
    <source>
        <strain evidence="2 3">GAB2-2007-GAL-DOM2</strain>
    </source>
</reference>
<evidence type="ECO:0000256" key="1">
    <source>
        <dbReference type="SAM" id="MobiDB-lite"/>
    </source>
</evidence>
<proteinExistence type="predicted"/>
<name>A0A086K141_TOXGO</name>
<dbReference type="EMBL" id="AHZU02000960">
    <property type="protein sequence ID" value="KFG38109.1"/>
    <property type="molecule type" value="Genomic_DNA"/>
</dbReference>
<comment type="caution">
    <text evidence="2">The sequence shown here is derived from an EMBL/GenBank/DDBJ whole genome shotgun (WGS) entry which is preliminary data.</text>
</comment>
<evidence type="ECO:0000313" key="2">
    <source>
        <dbReference type="EMBL" id="KFG38109.1"/>
    </source>
</evidence>
<gene>
    <name evidence="2" type="ORF">TGDOM2_204330</name>
</gene>
<accession>A0A086K141</accession>
<protein>
    <submittedName>
        <fullName evidence="2">Uncharacterized protein</fullName>
    </submittedName>
</protein>
<dbReference type="VEuPathDB" id="ToxoDB:TGDOM2_204330"/>
<dbReference type="Proteomes" id="UP000028837">
    <property type="component" value="Unassembled WGS sequence"/>
</dbReference>
<organism evidence="2 3">
    <name type="scientific">Toxoplasma gondii GAB2-2007-GAL-DOM2</name>
    <dbReference type="NCBI Taxonomy" id="1130820"/>
    <lineage>
        <taxon>Eukaryota</taxon>
        <taxon>Sar</taxon>
        <taxon>Alveolata</taxon>
        <taxon>Apicomplexa</taxon>
        <taxon>Conoidasida</taxon>
        <taxon>Coccidia</taxon>
        <taxon>Eucoccidiorida</taxon>
        <taxon>Eimeriorina</taxon>
        <taxon>Sarcocystidae</taxon>
        <taxon>Toxoplasma</taxon>
    </lineage>
</organism>
<feature type="region of interest" description="Disordered" evidence="1">
    <location>
        <begin position="93"/>
        <end position="131"/>
    </location>
</feature>
<evidence type="ECO:0000313" key="3">
    <source>
        <dbReference type="Proteomes" id="UP000028837"/>
    </source>
</evidence>